<reference evidence="2 3" key="1">
    <citation type="submission" date="2020-08" db="EMBL/GenBank/DDBJ databases">
        <title>Genomic Encyclopedia of Type Strains, Phase IV (KMG-IV): sequencing the most valuable type-strain genomes for metagenomic binning, comparative biology and taxonomic classification.</title>
        <authorList>
            <person name="Goeker M."/>
        </authorList>
    </citation>
    <scope>NUCLEOTIDE SEQUENCE [LARGE SCALE GENOMIC DNA]</scope>
    <source>
        <strain evidence="2 3">DSM 105137</strain>
    </source>
</reference>
<keyword evidence="1" id="KW-0472">Membrane</keyword>
<feature type="transmembrane region" description="Helical" evidence="1">
    <location>
        <begin position="407"/>
        <end position="426"/>
    </location>
</feature>
<feature type="transmembrane region" description="Helical" evidence="1">
    <location>
        <begin position="529"/>
        <end position="547"/>
    </location>
</feature>
<comment type="caution">
    <text evidence="2">The sequence shown here is derived from an EMBL/GenBank/DDBJ whole genome shotgun (WGS) entry which is preliminary data.</text>
</comment>
<accession>A0A840EBF3</accession>
<keyword evidence="1" id="KW-1133">Transmembrane helix</keyword>
<dbReference type="EMBL" id="JACIFF010000002">
    <property type="protein sequence ID" value="MBB4078316.1"/>
    <property type="molecule type" value="Genomic_DNA"/>
</dbReference>
<dbReference type="Proteomes" id="UP000576209">
    <property type="component" value="Unassembled WGS sequence"/>
</dbReference>
<name>A0A840EBF3_9BACT</name>
<evidence type="ECO:0000313" key="3">
    <source>
        <dbReference type="Proteomes" id="UP000576209"/>
    </source>
</evidence>
<feature type="transmembrane region" description="Helical" evidence="1">
    <location>
        <begin position="120"/>
        <end position="139"/>
    </location>
</feature>
<feature type="transmembrane region" description="Helical" evidence="1">
    <location>
        <begin position="446"/>
        <end position="465"/>
    </location>
</feature>
<feature type="transmembrane region" description="Helical" evidence="1">
    <location>
        <begin position="505"/>
        <end position="522"/>
    </location>
</feature>
<evidence type="ECO:0000256" key="1">
    <source>
        <dbReference type="SAM" id="Phobius"/>
    </source>
</evidence>
<dbReference type="InterPro" id="IPR018580">
    <property type="entry name" value="Uncharacterised_YfhO"/>
</dbReference>
<keyword evidence="3" id="KW-1185">Reference proteome</keyword>
<evidence type="ECO:0008006" key="4">
    <source>
        <dbReference type="Google" id="ProtNLM"/>
    </source>
</evidence>
<protein>
    <recommendedName>
        <fullName evidence="4">Membrane protein YfhO</fullName>
    </recommendedName>
</protein>
<gene>
    <name evidence="2" type="ORF">GGR28_000929</name>
</gene>
<dbReference type="PANTHER" id="PTHR38454">
    <property type="entry name" value="INTEGRAL MEMBRANE PROTEIN-RELATED"/>
    <property type="match status" value="1"/>
</dbReference>
<feature type="transmembrane region" description="Helical" evidence="1">
    <location>
        <begin position="6"/>
        <end position="25"/>
    </location>
</feature>
<feature type="transmembrane region" description="Helical" evidence="1">
    <location>
        <begin position="191"/>
        <end position="210"/>
    </location>
</feature>
<feature type="transmembrane region" description="Helical" evidence="1">
    <location>
        <begin position="168"/>
        <end position="185"/>
    </location>
</feature>
<evidence type="ECO:0000313" key="2">
    <source>
        <dbReference type="EMBL" id="MBB4078316.1"/>
    </source>
</evidence>
<feature type="transmembrane region" description="Helical" evidence="1">
    <location>
        <begin position="90"/>
        <end position="114"/>
    </location>
</feature>
<dbReference type="RefSeq" id="WP_183494569.1">
    <property type="nucleotide sequence ID" value="NZ_JACIFF010000002.1"/>
</dbReference>
<dbReference type="AlphaFoldDB" id="A0A840EBF3"/>
<feature type="transmembrane region" description="Helical" evidence="1">
    <location>
        <begin position="369"/>
        <end position="387"/>
    </location>
</feature>
<dbReference type="PANTHER" id="PTHR38454:SF1">
    <property type="entry name" value="INTEGRAL MEMBRANE PROTEIN"/>
    <property type="match status" value="1"/>
</dbReference>
<sequence length="829" mass="89665">MKFKTILPHLIAVVLFLVMVVVLFLPQFQGKSLQQGDLVQYRGASKELSEYRQQTGERTNWTNGMFGGMPTYQISAVTEGNQLRLADRAFFGFMSGPAGYVFCGMLTFYLLMILLGVSPWLSVAGAIMVGIATNNIVLYEAGHVSKVRVIMYLPLVAAGILLAFRRRYLIGGAVFALGMGLAVMANHPQMLYYFGLTLPFLGVAEFVRHLRNKTLPVFGKALLALVVGLVLALGAGASNLLTTTEYLPQSIRGGAVLTGSTEANAGDNDNTTREGGLEWGYAMAWSNGFKDMLATYAPLAAGGGSGQEVSKESDFGRAMTRSGFQVPRVFPAPLYHGSLPFTEGPIYLGAVVWALFLFGLFTASTTARIWLGGGTLFIFLLSLGNNAEGINRLLFDNLPLLNNFRTPNSALSVATFLMATLGILGIHRWATLRSTDLTESGKQLRLAGIVAGALGALVVLLGMTLDFTTPQDAGQLARFTGGQGDVGQLVGALIDTRASVYFDDAMRSLLFVGLTFGALYLLWRGKVSLTLAAVGVGLLGLMDFVGVNQRYLSHDDFKPRRVVNNVVQPTPADELILQDDDPNYRVLNLSRDLDKDAFTSYFHKSIGGYSAVKLRRYQDLIDGYLLQRDEDVLNMLNTKYFLIPNENGELQAQQNPRAFGNAWLVSDIEVVSGPDAEFAALGTVADLRRTAIVESSFAPALAALEPTGEGTITLTEYAPNELTYTFTSDAEQLAVFSEIWYGPDLGWEATIDGEPAELIRANYALRALRVPAGTHTIKMTFAPNSYALGRTISFISSVLILLVVVGAIVYPFVRKGGDAGAVPVNATHP</sequence>
<feature type="transmembrane region" description="Helical" evidence="1">
    <location>
        <begin position="344"/>
        <end position="362"/>
    </location>
</feature>
<feature type="transmembrane region" description="Helical" evidence="1">
    <location>
        <begin position="222"/>
        <end position="241"/>
    </location>
</feature>
<feature type="transmembrane region" description="Helical" evidence="1">
    <location>
        <begin position="792"/>
        <end position="813"/>
    </location>
</feature>
<organism evidence="2 3">
    <name type="scientific">Neolewinella aquimaris</name>
    <dbReference type="NCBI Taxonomy" id="1835722"/>
    <lineage>
        <taxon>Bacteria</taxon>
        <taxon>Pseudomonadati</taxon>
        <taxon>Bacteroidota</taxon>
        <taxon>Saprospiria</taxon>
        <taxon>Saprospirales</taxon>
        <taxon>Lewinellaceae</taxon>
        <taxon>Neolewinella</taxon>
    </lineage>
</organism>
<dbReference type="Pfam" id="PF09586">
    <property type="entry name" value="YfhO"/>
    <property type="match status" value="1"/>
</dbReference>
<keyword evidence="1" id="KW-0812">Transmembrane</keyword>
<proteinExistence type="predicted"/>